<comment type="similarity">
    <text evidence="4 10">Belongs to the glycosyl hydrolase 13 family. GlgB subfamily.</text>
</comment>
<dbReference type="InterPro" id="IPR006048">
    <property type="entry name" value="A-amylase/branching_C"/>
</dbReference>
<dbReference type="FunFam" id="3.20.20.80:FF:000003">
    <property type="entry name" value="1,4-alpha-glucan branching enzyme GlgB"/>
    <property type="match status" value="1"/>
</dbReference>
<dbReference type="InterPro" id="IPR014756">
    <property type="entry name" value="Ig_E-set"/>
</dbReference>
<comment type="pathway">
    <text evidence="3 10">Glycan biosynthesis; glycogen biosynthesis.</text>
</comment>
<dbReference type="FunFam" id="2.60.40.10:FF:000169">
    <property type="entry name" value="1,4-alpha-glucan branching enzyme GlgB"/>
    <property type="match status" value="1"/>
</dbReference>
<organism evidence="13 14">
    <name type="scientific">Elizabethkingia anophelis NUHP1</name>
    <dbReference type="NCBI Taxonomy" id="1338011"/>
    <lineage>
        <taxon>Bacteria</taxon>
        <taxon>Pseudomonadati</taxon>
        <taxon>Bacteroidota</taxon>
        <taxon>Flavobacteriia</taxon>
        <taxon>Flavobacteriales</taxon>
        <taxon>Weeksellaceae</taxon>
        <taxon>Elizabethkingia</taxon>
    </lineage>
</organism>
<keyword evidence="6 10" id="KW-0328">Glycosyltransferase</keyword>
<dbReference type="InterPro" id="IPR017853">
    <property type="entry name" value="GH"/>
</dbReference>
<dbReference type="InterPro" id="IPR006407">
    <property type="entry name" value="GlgB"/>
</dbReference>
<comment type="catalytic activity">
    <reaction evidence="1 10">
        <text>Transfers a segment of a (1-&gt;4)-alpha-D-glucan chain to a primary hydroxy group in a similar glucan chain.</text>
        <dbReference type="EC" id="2.4.1.18"/>
    </reaction>
</comment>
<dbReference type="GO" id="GO:0005829">
    <property type="term" value="C:cytosol"/>
    <property type="evidence" value="ECO:0007669"/>
    <property type="project" value="TreeGrafter"/>
</dbReference>
<dbReference type="eggNOG" id="COG0296">
    <property type="taxonomic scope" value="Bacteria"/>
</dbReference>
<dbReference type="Pfam" id="PF00128">
    <property type="entry name" value="Alpha-amylase"/>
    <property type="match status" value="1"/>
</dbReference>
<evidence type="ECO:0000256" key="6">
    <source>
        <dbReference type="ARBA" id="ARBA00022676"/>
    </source>
</evidence>
<evidence type="ECO:0000256" key="3">
    <source>
        <dbReference type="ARBA" id="ARBA00004964"/>
    </source>
</evidence>
<evidence type="ECO:0000259" key="12">
    <source>
        <dbReference type="SMART" id="SM00642"/>
    </source>
</evidence>
<dbReference type="InterPro" id="IPR013780">
    <property type="entry name" value="Glyco_hydro_b"/>
</dbReference>
<dbReference type="InterPro" id="IPR013783">
    <property type="entry name" value="Ig-like_fold"/>
</dbReference>
<name>A0A077EJQ7_9FLAO</name>
<comment type="subunit">
    <text evidence="10">Monomer.</text>
</comment>
<dbReference type="CDD" id="cd02855">
    <property type="entry name" value="E_set_GBE_prok_N"/>
    <property type="match status" value="1"/>
</dbReference>
<evidence type="ECO:0000256" key="9">
    <source>
        <dbReference type="ARBA" id="ARBA00023277"/>
    </source>
</evidence>
<evidence type="ECO:0000256" key="1">
    <source>
        <dbReference type="ARBA" id="ARBA00000826"/>
    </source>
</evidence>
<evidence type="ECO:0000256" key="4">
    <source>
        <dbReference type="ARBA" id="ARBA00009000"/>
    </source>
</evidence>
<accession>A0A077EJQ7</accession>
<keyword evidence="9 10" id="KW-0119">Carbohydrate metabolism</keyword>
<dbReference type="GO" id="GO:0043169">
    <property type="term" value="F:cation binding"/>
    <property type="evidence" value="ECO:0007669"/>
    <property type="project" value="InterPro"/>
</dbReference>
<dbReference type="SUPFAM" id="SSF51445">
    <property type="entry name" value="(Trans)glycosidases"/>
    <property type="match status" value="1"/>
</dbReference>
<gene>
    <name evidence="10" type="primary">glgB</name>
    <name evidence="13" type="ORF">BD94_1960</name>
</gene>
<evidence type="ECO:0000313" key="14">
    <source>
        <dbReference type="Proteomes" id="UP000028933"/>
    </source>
</evidence>
<dbReference type="Gene3D" id="3.20.20.80">
    <property type="entry name" value="Glycosidases"/>
    <property type="match status" value="1"/>
</dbReference>
<dbReference type="Gene3D" id="2.60.40.10">
    <property type="entry name" value="Immunoglobulins"/>
    <property type="match status" value="1"/>
</dbReference>
<dbReference type="PIRSF" id="PIRSF000463">
    <property type="entry name" value="GlgB"/>
    <property type="match status" value="1"/>
</dbReference>
<dbReference type="GO" id="GO:0003844">
    <property type="term" value="F:1,4-alpha-glucan branching enzyme activity"/>
    <property type="evidence" value="ECO:0007669"/>
    <property type="project" value="UniProtKB-UniRule"/>
</dbReference>
<feature type="active site" description="Nucleophile" evidence="10 11">
    <location>
        <position position="315"/>
    </location>
</feature>
<evidence type="ECO:0000313" key="13">
    <source>
        <dbReference type="EMBL" id="AIL45735.1"/>
    </source>
</evidence>
<keyword evidence="7 10" id="KW-0808">Transferase</keyword>
<dbReference type="Pfam" id="PF02922">
    <property type="entry name" value="CBM_48"/>
    <property type="match status" value="1"/>
</dbReference>
<dbReference type="UniPathway" id="UPA00164"/>
<dbReference type="EC" id="2.4.1.18" evidence="10"/>
<dbReference type="SUPFAM" id="SSF81296">
    <property type="entry name" value="E set domains"/>
    <property type="match status" value="1"/>
</dbReference>
<proteinExistence type="inferred from homology"/>
<dbReference type="Gene3D" id="2.60.40.1180">
    <property type="entry name" value="Golgi alpha-mannosidase II"/>
    <property type="match status" value="1"/>
</dbReference>
<sequence length="636" mass="74716">MMSTPPTLSFSLFTDYDIDLFRKGKHYHLYEKMGAHLVEVNGYKGVYFAVWAPNAKQVSVVGDFNNWKGVIHQLKYRWDNSGIWEGFIPNVTLGNVYKYEIKTHNDDVFLKADPFGNIAEVPPQTASVVSTTWYEWKDTMWMDEQHHKNSFQIPISIYEVHLPSWRKDKNGNVNFRDIAYDLAAYVKEMGFTHVEFMPVTSYPYEPSWGYQVTGYYAVDSRLGSPQDLMFLIEELHRNDIGVIMDWVPAHFPSDAHGLYRFDGSFLYEHEDERQGYHPEWNTRIFNYGRNEVKSFLISNAFFWLERFHIDALRVDAVTSMLYLDYARKDGEWIANKDGGNINLEALEFLREFNTAVNKHYPNVKTIAEESTSYPKLTHAVKDGGVGFGMKWMMGWMHDTLRYFKQDFLVRHKSHHDITFSTTYAFDERYVLPLSHDEVVHGKSPMLYKMFGDEWQKHANLRALYLWMYTHPGAKLLFMGDEFAQTSEWDFSASLDWHLLDYEAHRKMKNFVARLNKSYREEKALYEMSYESAGMEWLHADDSKNSVYVYLRKGKNKEDQILVILNLSSVPYKNFRIALQEMSDWEPVINSDDKEYWGSGSTIKNFKTKNVPHYGKDYSADIDLPPLCGLIFRRKKQ</sequence>
<evidence type="ECO:0000256" key="8">
    <source>
        <dbReference type="ARBA" id="ARBA00023056"/>
    </source>
</evidence>
<evidence type="ECO:0000256" key="10">
    <source>
        <dbReference type="HAMAP-Rule" id="MF_00685"/>
    </source>
</evidence>
<dbReference type="SMART" id="SM00642">
    <property type="entry name" value="Aamy"/>
    <property type="match status" value="1"/>
</dbReference>
<dbReference type="HAMAP" id="MF_00685">
    <property type="entry name" value="GlgB"/>
    <property type="match status" value="1"/>
</dbReference>
<dbReference type="STRING" id="1338011.BD94_1960"/>
<dbReference type="HOGENOM" id="CLU_004245_3_2_10"/>
<evidence type="ECO:0000256" key="2">
    <source>
        <dbReference type="ARBA" id="ARBA00002953"/>
    </source>
</evidence>
<protein>
    <recommendedName>
        <fullName evidence="10">1,4-alpha-glucan branching enzyme GlgB</fullName>
        <ecNumber evidence="10">2.4.1.18</ecNumber>
    </recommendedName>
    <alternativeName>
        <fullName evidence="10">1,4-alpha-D-glucan:1,4-alpha-D-glucan 6-glucosyl-transferase</fullName>
    </alternativeName>
    <alternativeName>
        <fullName evidence="10">Alpha-(1-&gt;4)-glucan branching enzyme</fullName>
    </alternativeName>
    <alternativeName>
        <fullName evidence="10">Glycogen branching enzyme</fullName>
        <shortName evidence="10">BE</shortName>
    </alternativeName>
</protein>
<keyword evidence="5 10" id="KW-0321">Glycogen metabolism</keyword>
<dbReference type="NCBIfam" id="TIGR01515">
    <property type="entry name" value="branching_enzym"/>
    <property type="match status" value="1"/>
</dbReference>
<dbReference type="GO" id="GO:0005978">
    <property type="term" value="P:glycogen biosynthetic process"/>
    <property type="evidence" value="ECO:0007669"/>
    <property type="project" value="UniProtKB-UniRule"/>
</dbReference>
<dbReference type="InterPro" id="IPR006047">
    <property type="entry name" value="GH13_cat_dom"/>
</dbReference>
<dbReference type="KEGG" id="eao:BD94_1960"/>
<dbReference type="NCBIfam" id="NF008967">
    <property type="entry name" value="PRK12313.1"/>
    <property type="match status" value="1"/>
</dbReference>
<dbReference type="GO" id="GO:0004553">
    <property type="term" value="F:hydrolase activity, hydrolyzing O-glycosyl compounds"/>
    <property type="evidence" value="ECO:0007669"/>
    <property type="project" value="InterPro"/>
</dbReference>
<dbReference type="NCBIfam" id="NF003811">
    <property type="entry name" value="PRK05402.1"/>
    <property type="match status" value="1"/>
</dbReference>
<dbReference type="InterPro" id="IPR037439">
    <property type="entry name" value="Branching_enzy"/>
</dbReference>
<evidence type="ECO:0000256" key="11">
    <source>
        <dbReference type="PIRSR" id="PIRSR000463-1"/>
    </source>
</evidence>
<keyword evidence="8 10" id="KW-0320">Glycogen biosynthesis</keyword>
<dbReference type="FunFam" id="2.60.40.1180:FF:000002">
    <property type="entry name" value="1,4-alpha-glucan branching enzyme GlgB"/>
    <property type="match status" value="1"/>
</dbReference>
<dbReference type="Proteomes" id="UP000028933">
    <property type="component" value="Chromosome"/>
</dbReference>
<feature type="active site" description="Proton donor" evidence="10 11">
    <location>
        <position position="368"/>
    </location>
</feature>
<dbReference type="AlphaFoldDB" id="A0A077EJQ7"/>
<dbReference type="PANTHER" id="PTHR43651">
    <property type="entry name" value="1,4-ALPHA-GLUCAN-BRANCHING ENZYME"/>
    <property type="match status" value="1"/>
</dbReference>
<dbReference type="EMBL" id="CP007547">
    <property type="protein sequence ID" value="AIL45735.1"/>
    <property type="molecule type" value="Genomic_DNA"/>
</dbReference>
<evidence type="ECO:0000256" key="7">
    <source>
        <dbReference type="ARBA" id="ARBA00022679"/>
    </source>
</evidence>
<dbReference type="PANTHER" id="PTHR43651:SF3">
    <property type="entry name" value="1,4-ALPHA-GLUCAN-BRANCHING ENZYME"/>
    <property type="match status" value="1"/>
</dbReference>
<dbReference type="Pfam" id="PF02806">
    <property type="entry name" value="Alpha-amylase_C"/>
    <property type="match status" value="1"/>
</dbReference>
<evidence type="ECO:0000256" key="5">
    <source>
        <dbReference type="ARBA" id="ARBA00022600"/>
    </source>
</evidence>
<dbReference type="InterPro" id="IPR004193">
    <property type="entry name" value="Glyco_hydro_13_N"/>
</dbReference>
<dbReference type="InterPro" id="IPR044143">
    <property type="entry name" value="GlgB_N_E_set_prok"/>
</dbReference>
<comment type="function">
    <text evidence="2 10">Catalyzes the formation of the alpha-1,6-glucosidic linkages in glycogen by scission of a 1,4-alpha-linked oligosaccharide from growing alpha-1,4-glucan chains and the subsequent attachment of the oligosaccharide to the alpha-1,6 position.</text>
</comment>
<reference evidence="13" key="1">
    <citation type="journal article" date="2013" name="Lancet">
        <title>First case of E anophelis outbreak in an intensive-care unit.</title>
        <authorList>
            <person name="Teo J."/>
            <person name="Tan S.Y."/>
            <person name="Tay M."/>
            <person name="Ding Y."/>
            <person name="Kjelleberg S."/>
            <person name="Givskov M."/>
            <person name="Lin R.T."/>
            <person name="Yang L."/>
        </authorList>
    </citation>
    <scope>NUCLEOTIDE SEQUENCE [LARGE SCALE GENOMIC DNA]</scope>
    <source>
        <strain evidence="13">NUHP1</strain>
    </source>
</reference>
<feature type="domain" description="Glycosyl hydrolase family 13 catalytic" evidence="12">
    <location>
        <begin position="159"/>
        <end position="511"/>
    </location>
</feature>
<dbReference type="SUPFAM" id="SSF51011">
    <property type="entry name" value="Glycosyl hydrolase domain"/>
    <property type="match status" value="1"/>
</dbReference>
<dbReference type="CDD" id="cd11322">
    <property type="entry name" value="AmyAc_Glg_BE"/>
    <property type="match status" value="1"/>
</dbReference>
<reference evidence="13" key="2">
    <citation type="journal article" date="2015" name="Genome Biol. Evol.">
        <title>Complete Genome Sequence and Transcriptomic Analysis of the Novel Pathogen Elizabethkingia anophelis in Response to Oxidative Stress.</title>
        <authorList>
            <person name="Li Y."/>
            <person name="Liu Y."/>
            <person name="Chew S.C."/>
            <person name="Tay M."/>
            <person name="Salido M.M."/>
            <person name="Teo J."/>
            <person name="Lauro F.M."/>
            <person name="Givskov M."/>
            <person name="Yang L."/>
        </authorList>
    </citation>
    <scope>NUCLEOTIDE SEQUENCE</scope>
    <source>
        <strain evidence="13">NUHP1</strain>
    </source>
</reference>